<reference evidence="1" key="2">
    <citation type="submission" date="2014-01" db="EMBL/GenBank/DDBJ databases">
        <title>Evolution of pathogenesis and genome organization in the Tremellales.</title>
        <authorList>
            <person name="Cuomo C."/>
            <person name="Litvintseva A."/>
            <person name="Heitman J."/>
            <person name="Chen Y."/>
            <person name="Sun S."/>
            <person name="Springer D."/>
            <person name="Dromer F."/>
            <person name="Young S."/>
            <person name="Zeng Q."/>
            <person name="Chapman S."/>
            <person name="Gujja S."/>
            <person name="Saif S."/>
            <person name="Birren B."/>
        </authorList>
    </citation>
    <scope>NUCLEOTIDE SEQUENCE</scope>
    <source>
        <strain evidence="1">CBS 10118</strain>
    </source>
</reference>
<evidence type="ECO:0000313" key="1">
    <source>
        <dbReference type="EMBL" id="OCF27718.1"/>
    </source>
</evidence>
<sequence>MFDYCRDWNVIEQRRDGEAYLVQICFSAYAAAGTWQANCWQQKFLPLSVGVLEAAKRKRRNENRGTGIALELKRLGEMVANEPLEPKAQLAIRMETKAIRTL</sequence>
<accession>A0A1B9G9L2</accession>
<gene>
    <name evidence="1" type="ORF">I302_02563</name>
</gene>
<reference evidence="1" key="1">
    <citation type="submission" date="2013-07" db="EMBL/GenBank/DDBJ databases">
        <title>The Genome Sequence of Cryptococcus bestiolae CBS10118.</title>
        <authorList>
            <consortium name="The Broad Institute Genome Sequencing Platform"/>
            <person name="Cuomo C."/>
            <person name="Litvintseva A."/>
            <person name="Chen Y."/>
            <person name="Heitman J."/>
            <person name="Sun S."/>
            <person name="Springer D."/>
            <person name="Dromer F."/>
            <person name="Young S.K."/>
            <person name="Zeng Q."/>
            <person name="Gargeya S."/>
            <person name="Fitzgerald M."/>
            <person name="Abouelleil A."/>
            <person name="Alvarado L."/>
            <person name="Berlin A.M."/>
            <person name="Chapman S.B."/>
            <person name="Dewar J."/>
            <person name="Goldberg J."/>
            <person name="Griggs A."/>
            <person name="Gujja S."/>
            <person name="Hansen M."/>
            <person name="Howarth C."/>
            <person name="Imamovic A."/>
            <person name="Larimer J."/>
            <person name="McCowan C."/>
            <person name="Murphy C."/>
            <person name="Pearson M."/>
            <person name="Priest M."/>
            <person name="Roberts A."/>
            <person name="Saif S."/>
            <person name="Shea T."/>
            <person name="Sykes S."/>
            <person name="Wortman J."/>
            <person name="Nusbaum C."/>
            <person name="Birren B."/>
        </authorList>
    </citation>
    <scope>NUCLEOTIDE SEQUENCE [LARGE SCALE GENOMIC DNA]</scope>
    <source>
        <strain evidence="1">CBS 10118</strain>
    </source>
</reference>
<dbReference type="AlphaFoldDB" id="A0A1B9G9L2"/>
<dbReference type="EMBL" id="KI894019">
    <property type="protein sequence ID" value="OCF27718.1"/>
    <property type="molecule type" value="Genomic_DNA"/>
</dbReference>
<organism evidence="1">
    <name type="scientific">Kwoniella bestiolae CBS 10118</name>
    <dbReference type="NCBI Taxonomy" id="1296100"/>
    <lineage>
        <taxon>Eukaryota</taxon>
        <taxon>Fungi</taxon>
        <taxon>Dikarya</taxon>
        <taxon>Basidiomycota</taxon>
        <taxon>Agaricomycotina</taxon>
        <taxon>Tremellomycetes</taxon>
        <taxon>Tremellales</taxon>
        <taxon>Cryptococcaceae</taxon>
        <taxon>Kwoniella</taxon>
    </lineage>
</organism>
<proteinExistence type="predicted"/>
<name>A0A1B9G9L2_9TREE</name>
<protein>
    <submittedName>
        <fullName evidence="1">Uncharacterized protein</fullName>
    </submittedName>
</protein>
<dbReference type="VEuPathDB" id="FungiDB:I302_02563"/>